<dbReference type="EMBL" id="JACHIF010000007">
    <property type="protein sequence ID" value="MBB5039130.1"/>
    <property type="molecule type" value="Genomic_DNA"/>
</dbReference>
<dbReference type="EC" id="3.1.3.16" evidence="2"/>
<dbReference type="InterPro" id="IPR050126">
    <property type="entry name" value="Ap4A_hydrolase"/>
</dbReference>
<dbReference type="GO" id="GO:0008803">
    <property type="term" value="F:bis(5'-nucleosyl)-tetraphosphatase (symmetrical) activity"/>
    <property type="evidence" value="ECO:0007669"/>
    <property type="project" value="TreeGrafter"/>
</dbReference>
<evidence type="ECO:0000259" key="1">
    <source>
        <dbReference type="Pfam" id="PF00149"/>
    </source>
</evidence>
<evidence type="ECO:0000313" key="3">
    <source>
        <dbReference type="Proteomes" id="UP000534294"/>
    </source>
</evidence>
<proteinExistence type="predicted"/>
<dbReference type="GO" id="GO:0004722">
    <property type="term" value="F:protein serine/threonine phosphatase activity"/>
    <property type="evidence" value="ECO:0007669"/>
    <property type="project" value="UniProtKB-EC"/>
</dbReference>
<keyword evidence="3" id="KW-1185">Reference proteome</keyword>
<reference evidence="2 3" key="1">
    <citation type="submission" date="2020-08" db="EMBL/GenBank/DDBJ databases">
        <title>Genomic Encyclopedia of Type Strains, Phase IV (KMG-IV): sequencing the most valuable type-strain genomes for metagenomic binning, comparative biology and taxonomic classification.</title>
        <authorList>
            <person name="Goeker M."/>
        </authorList>
    </citation>
    <scope>NUCLEOTIDE SEQUENCE [LARGE SCALE GENOMIC DNA]</scope>
    <source>
        <strain evidence="2 3">DSM 12251</strain>
    </source>
</reference>
<dbReference type="Proteomes" id="UP000534294">
    <property type="component" value="Unassembled WGS sequence"/>
</dbReference>
<keyword evidence="2" id="KW-0378">Hydrolase</keyword>
<dbReference type="PANTHER" id="PTHR42850">
    <property type="entry name" value="METALLOPHOSPHOESTERASE"/>
    <property type="match status" value="1"/>
</dbReference>
<sequence length="242" mass="26981">MRILAIGDIHGCSIALQTLLDAVKPGSDDVLITLGDYVDRGPDSKGVISILLDLEKTTQLKPLLGNHEILFIDAMSEQLDVEAWLRVGGRETLLSYAPDRTTLSWNHVSPEHMEFLNERCLRHWESDKHLFVHANANAVFPLKEQSDDWLFWTRFDDSYPHVSGKTMICGHTAQKSGIPSLRPHAICLDTWAYGEGWLTCMDVNSGEFTQANQAGQIKKFTLADLENQAGGKTTQLPLSPPN</sequence>
<comment type="caution">
    <text evidence="2">The sequence shown here is derived from an EMBL/GenBank/DDBJ whole genome shotgun (WGS) entry which is preliminary data.</text>
</comment>
<dbReference type="PANTHER" id="PTHR42850:SF4">
    <property type="entry name" value="ZINC-DEPENDENT ENDOPOLYPHOSPHATASE"/>
    <property type="match status" value="1"/>
</dbReference>
<dbReference type="AlphaFoldDB" id="A0A7W7YMX7"/>
<protein>
    <submittedName>
        <fullName evidence="2">Serine/threonine protein phosphatase 1</fullName>
        <ecNumber evidence="2">3.1.3.16</ecNumber>
    </submittedName>
</protein>
<evidence type="ECO:0000313" key="2">
    <source>
        <dbReference type="EMBL" id="MBB5039130.1"/>
    </source>
</evidence>
<dbReference type="Pfam" id="PF00149">
    <property type="entry name" value="Metallophos"/>
    <property type="match status" value="1"/>
</dbReference>
<accession>A0A7W7YMX7</accession>
<dbReference type="SUPFAM" id="SSF56300">
    <property type="entry name" value="Metallo-dependent phosphatases"/>
    <property type="match status" value="1"/>
</dbReference>
<gene>
    <name evidence="2" type="ORF">HNQ64_003399</name>
</gene>
<dbReference type="GO" id="GO:0110154">
    <property type="term" value="P:RNA decapping"/>
    <property type="evidence" value="ECO:0007669"/>
    <property type="project" value="TreeGrafter"/>
</dbReference>
<dbReference type="CDD" id="cd00144">
    <property type="entry name" value="MPP_PPP_family"/>
    <property type="match status" value="1"/>
</dbReference>
<dbReference type="GO" id="GO:0005737">
    <property type="term" value="C:cytoplasm"/>
    <property type="evidence" value="ECO:0007669"/>
    <property type="project" value="TreeGrafter"/>
</dbReference>
<name>A0A7W7YMX7_9BACT</name>
<feature type="domain" description="Calcineurin-like phosphoesterase" evidence="1">
    <location>
        <begin position="1"/>
        <end position="107"/>
    </location>
</feature>
<organism evidence="2 3">
    <name type="scientific">Prosthecobacter dejongeii</name>
    <dbReference type="NCBI Taxonomy" id="48465"/>
    <lineage>
        <taxon>Bacteria</taxon>
        <taxon>Pseudomonadati</taxon>
        <taxon>Verrucomicrobiota</taxon>
        <taxon>Verrucomicrobiia</taxon>
        <taxon>Verrucomicrobiales</taxon>
        <taxon>Verrucomicrobiaceae</taxon>
        <taxon>Prosthecobacter</taxon>
    </lineage>
</organism>
<dbReference type="InterPro" id="IPR004843">
    <property type="entry name" value="Calcineurin-like_PHP"/>
</dbReference>
<dbReference type="Gene3D" id="3.60.21.10">
    <property type="match status" value="1"/>
</dbReference>
<dbReference type="InterPro" id="IPR029052">
    <property type="entry name" value="Metallo-depent_PP-like"/>
</dbReference>